<evidence type="ECO:0000313" key="5">
    <source>
        <dbReference type="Proteomes" id="UP000001192"/>
    </source>
</evidence>
<feature type="domain" description="J" evidence="3">
    <location>
        <begin position="3"/>
        <end position="67"/>
    </location>
</feature>
<evidence type="ECO:0000313" key="4">
    <source>
        <dbReference type="EMBL" id="ACC71308.1"/>
    </source>
</evidence>
<feature type="compositionally biased region" description="Basic and acidic residues" evidence="1">
    <location>
        <begin position="172"/>
        <end position="194"/>
    </location>
</feature>
<feature type="region of interest" description="Disordered" evidence="1">
    <location>
        <begin position="68"/>
        <end position="113"/>
    </location>
</feature>
<keyword evidence="2" id="KW-0812">Transmembrane</keyword>
<keyword evidence="4" id="KW-0346">Stress response</keyword>
<accession>B2JEA0</accession>
<feature type="region of interest" description="Disordered" evidence="1">
    <location>
        <begin position="171"/>
        <end position="220"/>
    </location>
</feature>
<evidence type="ECO:0000259" key="3">
    <source>
        <dbReference type="PROSITE" id="PS50076"/>
    </source>
</evidence>
<reference evidence="5" key="1">
    <citation type="journal article" date="2014" name="Stand. Genomic Sci.">
        <title>Complete genome sequence of Burkholderia phymatum STM815(T), a broad host range and efficient nitrogen-fixing symbiont of Mimosa species.</title>
        <authorList>
            <person name="Moulin L."/>
            <person name="Klonowska A."/>
            <person name="Caroline B."/>
            <person name="Booth K."/>
            <person name="Vriezen J.A."/>
            <person name="Melkonian R."/>
            <person name="James E.K."/>
            <person name="Young J.P."/>
            <person name="Bena G."/>
            <person name="Hauser L."/>
            <person name="Land M."/>
            <person name="Kyrpides N."/>
            <person name="Bruce D."/>
            <person name="Chain P."/>
            <person name="Copeland A."/>
            <person name="Pitluck S."/>
            <person name="Woyke T."/>
            <person name="Lizotte-Waniewski M."/>
            <person name="Bristow J."/>
            <person name="Riley M."/>
        </authorList>
    </citation>
    <scope>NUCLEOTIDE SEQUENCE [LARGE SCALE GENOMIC DNA]</scope>
    <source>
        <strain evidence="5">DSM 17167 / CIP 108236 / LMG 21445 / STM815</strain>
    </source>
</reference>
<sequence length="436" mass="46580">MHTHYDNLKVARNAPHAVIKAAYKALSQRYHPDKNNHPDATRIMKILNDAWAVLGDADARATYDRQLAAEEARAQSTTEEPQQQADPPQQSAQTAREPTQSGDTPPPPAAGSNLGTVMNWYGSINRGQRIFMFVVASIAALFGFGGEGMALLLILPLLLLIYLQLGAPKKTNANDERTRSDTRASENPGRRASSDSEPEAPASASNPQPDNLRPSSDQHRSSTFLESTDWLLLGLSLGGGLFMVVMALFVITWRDGTHPDAPQSVAPAFVAASTSNVDVAPARAQAAATSFDCNKAHGPSEVLICGDDDLAAMDRALASTFAQAKAATSDKKSFGDTARRNWNWRNKNCRDKACLVAWYEDEQRWLLGVLNSANASNATTSTLNAVNAASEVTSSTLSAVNAAPAVAATVPQDSLQPASEGGDVTCVTYRGEISCK</sequence>
<dbReference type="PANTHER" id="PTHR44825:SF1">
    <property type="entry name" value="DNAJ HOMOLOG SUBFAMILY C MEMBER 4"/>
    <property type="match status" value="1"/>
</dbReference>
<dbReference type="Pfam" id="PF00226">
    <property type="entry name" value="DnaJ"/>
    <property type="match status" value="1"/>
</dbReference>
<dbReference type="Proteomes" id="UP000001192">
    <property type="component" value="Chromosome 1"/>
</dbReference>
<proteinExistence type="predicted"/>
<dbReference type="PRINTS" id="PR00625">
    <property type="entry name" value="JDOMAIN"/>
</dbReference>
<gene>
    <name evidence="4" type="ordered locus">Bphy_2133</name>
</gene>
<evidence type="ECO:0000256" key="2">
    <source>
        <dbReference type="SAM" id="Phobius"/>
    </source>
</evidence>
<dbReference type="PROSITE" id="PS50076">
    <property type="entry name" value="DNAJ_2"/>
    <property type="match status" value="1"/>
</dbReference>
<dbReference type="RefSeq" id="WP_012401514.1">
    <property type="nucleotide sequence ID" value="NC_010622.1"/>
</dbReference>
<keyword evidence="2" id="KW-0472">Membrane</keyword>
<dbReference type="SUPFAM" id="SSF46565">
    <property type="entry name" value="Chaperone J-domain"/>
    <property type="match status" value="1"/>
</dbReference>
<dbReference type="EMBL" id="CP001043">
    <property type="protein sequence ID" value="ACC71308.1"/>
    <property type="molecule type" value="Genomic_DNA"/>
</dbReference>
<dbReference type="InterPro" id="IPR036869">
    <property type="entry name" value="J_dom_sf"/>
</dbReference>
<dbReference type="HOGENOM" id="CLU_628033_0_0_4"/>
<feature type="transmembrane region" description="Helical" evidence="2">
    <location>
        <begin position="230"/>
        <end position="251"/>
    </location>
</feature>
<dbReference type="KEGG" id="bph:Bphy_2133"/>
<dbReference type="PANTHER" id="PTHR44825">
    <property type="match status" value="1"/>
</dbReference>
<dbReference type="eggNOG" id="COG0484">
    <property type="taxonomic scope" value="Bacteria"/>
</dbReference>
<name>B2JEA0_PARP8</name>
<dbReference type="SMART" id="SM00271">
    <property type="entry name" value="DnaJ"/>
    <property type="match status" value="1"/>
</dbReference>
<evidence type="ECO:0000256" key="1">
    <source>
        <dbReference type="SAM" id="MobiDB-lite"/>
    </source>
</evidence>
<feature type="compositionally biased region" description="Low complexity" evidence="1">
    <location>
        <begin position="77"/>
        <end position="95"/>
    </location>
</feature>
<dbReference type="Gene3D" id="1.10.287.110">
    <property type="entry name" value="DnaJ domain"/>
    <property type="match status" value="1"/>
</dbReference>
<feature type="compositionally biased region" description="Polar residues" evidence="1">
    <location>
        <begin position="206"/>
        <end position="220"/>
    </location>
</feature>
<feature type="transmembrane region" description="Helical" evidence="2">
    <location>
        <begin position="130"/>
        <end position="163"/>
    </location>
</feature>
<dbReference type="InterPro" id="IPR052763">
    <property type="entry name" value="DnaJ_C4"/>
</dbReference>
<keyword evidence="2" id="KW-1133">Transmembrane helix</keyword>
<keyword evidence="5" id="KW-1185">Reference proteome</keyword>
<protein>
    <submittedName>
        <fullName evidence="4">Heat shock protein DnaJ domain protein</fullName>
    </submittedName>
</protein>
<dbReference type="eggNOG" id="COG4461">
    <property type="taxonomic scope" value="Bacteria"/>
</dbReference>
<dbReference type="InterPro" id="IPR001623">
    <property type="entry name" value="DnaJ_domain"/>
</dbReference>
<dbReference type="CDD" id="cd06257">
    <property type="entry name" value="DnaJ"/>
    <property type="match status" value="1"/>
</dbReference>
<organism evidence="4 5">
    <name type="scientific">Paraburkholderia phymatum (strain DSM 17167 / CIP 108236 / LMG 21445 / STM815)</name>
    <name type="common">Burkholderia phymatum</name>
    <dbReference type="NCBI Taxonomy" id="391038"/>
    <lineage>
        <taxon>Bacteria</taxon>
        <taxon>Pseudomonadati</taxon>
        <taxon>Pseudomonadota</taxon>
        <taxon>Betaproteobacteria</taxon>
        <taxon>Burkholderiales</taxon>
        <taxon>Burkholderiaceae</taxon>
        <taxon>Paraburkholderia</taxon>
    </lineage>
</organism>
<dbReference type="AlphaFoldDB" id="B2JEA0"/>